<evidence type="ECO:0000256" key="2">
    <source>
        <dbReference type="ARBA" id="ARBA00004651"/>
    </source>
</evidence>
<organism evidence="19 20">
    <name type="scientific">Flavobacterium succinicans</name>
    <dbReference type="NCBI Taxonomy" id="29536"/>
    <lineage>
        <taxon>Bacteria</taxon>
        <taxon>Pseudomonadati</taxon>
        <taxon>Bacteroidota</taxon>
        <taxon>Flavobacteriia</taxon>
        <taxon>Flavobacteriales</taxon>
        <taxon>Flavobacteriaceae</taxon>
        <taxon>Flavobacterium</taxon>
    </lineage>
</organism>
<feature type="domain" description="PAS" evidence="17">
    <location>
        <begin position="221"/>
        <end position="265"/>
    </location>
</feature>
<feature type="transmembrane region" description="Helical" evidence="14">
    <location>
        <begin position="168"/>
        <end position="187"/>
    </location>
</feature>
<dbReference type="GO" id="GO:0005886">
    <property type="term" value="C:plasma membrane"/>
    <property type="evidence" value="ECO:0007669"/>
    <property type="project" value="UniProtKB-SubCell"/>
</dbReference>
<evidence type="ECO:0000259" key="17">
    <source>
        <dbReference type="PROSITE" id="PS50112"/>
    </source>
</evidence>
<dbReference type="InterPro" id="IPR011006">
    <property type="entry name" value="CheY-like_superfamily"/>
</dbReference>
<evidence type="ECO:0000256" key="3">
    <source>
        <dbReference type="ARBA" id="ARBA00012438"/>
    </source>
</evidence>
<evidence type="ECO:0000256" key="4">
    <source>
        <dbReference type="ARBA" id="ARBA00022475"/>
    </source>
</evidence>
<keyword evidence="20" id="KW-1185">Reference proteome</keyword>
<dbReference type="SMART" id="SM00448">
    <property type="entry name" value="REC"/>
    <property type="match status" value="1"/>
</dbReference>
<dbReference type="InterPro" id="IPR036890">
    <property type="entry name" value="HATPase_C_sf"/>
</dbReference>
<feature type="domain" description="Histidine kinase" evidence="15">
    <location>
        <begin position="950"/>
        <end position="1172"/>
    </location>
</feature>
<dbReference type="SMART" id="SM00091">
    <property type="entry name" value="PAS"/>
    <property type="match status" value="3"/>
</dbReference>
<keyword evidence="6" id="KW-0808">Transferase</keyword>
<dbReference type="CDD" id="cd00130">
    <property type="entry name" value="PAS"/>
    <property type="match status" value="3"/>
</dbReference>
<proteinExistence type="predicted"/>
<protein>
    <recommendedName>
        <fullName evidence="3">histidine kinase</fullName>
        <ecNumber evidence="3">2.7.13.3</ecNumber>
    </recommendedName>
</protein>
<dbReference type="InterPro" id="IPR003018">
    <property type="entry name" value="GAF"/>
</dbReference>
<evidence type="ECO:0000256" key="9">
    <source>
        <dbReference type="ARBA" id="ARBA00022777"/>
    </source>
</evidence>
<dbReference type="SUPFAM" id="SSF52172">
    <property type="entry name" value="CheY-like"/>
    <property type="match status" value="1"/>
</dbReference>
<dbReference type="Gene3D" id="3.40.50.2300">
    <property type="match status" value="1"/>
</dbReference>
<dbReference type="GO" id="GO:0000155">
    <property type="term" value="F:phosphorelay sensor kinase activity"/>
    <property type="evidence" value="ECO:0007669"/>
    <property type="project" value="InterPro"/>
</dbReference>
<dbReference type="eggNOG" id="COG2205">
    <property type="taxonomic scope" value="Bacteria"/>
</dbReference>
<keyword evidence="7 14" id="KW-0812">Transmembrane</keyword>
<dbReference type="InterPro" id="IPR005467">
    <property type="entry name" value="His_kinase_dom"/>
</dbReference>
<dbReference type="Pfam" id="PF00512">
    <property type="entry name" value="HisKA"/>
    <property type="match status" value="1"/>
</dbReference>
<evidence type="ECO:0000256" key="5">
    <source>
        <dbReference type="ARBA" id="ARBA00022553"/>
    </source>
</evidence>
<dbReference type="Gene3D" id="1.10.287.130">
    <property type="match status" value="1"/>
</dbReference>
<evidence type="ECO:0000256" key="14">
    <source>
        <dbReference type="SAM" id="Phobius"/>
    </source>
</evidence>
<dbReference type="PANTHER" id="PTHR43047:SF72">
    <property type="entry name" value="OSMOSENSING HISTIDINE PROTEIN KINASE SLN1"/>
    <property type="match status" value="1"/>
</dbReference>
<evidence type="ECO:0000259" key="15">
    <source>
        <dbReference type="PROSITE" id="PS50109"/>
    </source>
</evidence>
<dbReference type="SUPFAM" id="SSF47384">
    <property type="entry name" value="Homodimeric domain of signal transducing histidine kinase"/>
    <property type="match status" value="1"/>
</dbReference>
<dbReference type="InterPro" id="IPR003594">
    <property type="entry name" value="HATPase_dom"/>
</dbReference>
<dbReference type="PANTHER" id="PTHR43047">
    <property type="entry name" value="TWO-COMPONENT HISTIDINE PROTEIN KINASE"/>
    <property type="match status" value="1"/>
</dbReference>
<dbReference type="InterPro" id="IPR036097">
    <property type="entry name" value="HisK_dim/P_sf"/>
</dbReference>
<dbReference type="Pfam" id="PF02518">
    <property type="entry name" value="HATPase_c"/>
    <property type="match status" value="1"/>
</dbReference>
<dbReference type="InterPro" id="IPR035965">
    <property type="entry name" value="PAS-like_dom_sf"/>
</dbReference>
<comment type="catalytic activity">
    <reaction evidence="1">
        <text>ATP + protein L-histidine = ADP + protein N-phospho-L-histidine.</text>
        <dbReference type="EC" id="2.7.13.3"/>
    </reaction>
</comment>
<evidence type="ECO:0000256" key="8">
    <source>
        <dbReference type="ARBA" id="ARBA00022741"/>
    </source>
</evidence>
<keyword evidence="8" id="KW-0547">Nucleotide-binding</keyword>
<dbReference type="InterPro" id="IPR000014">
    <property type="entry name" value="PAS"/>
</dbReference>
<gene>
    <name evidence="19" type="ORF">SAMN05444143_11297</name>
</gene>
<dbReference type="SUPFAM" id="SSF55781">
    <property type="entry name" value="GAF domain-like"/>
    <property type="match status" value="2"/>
</dbReference>
<evidence type="ECO:0000256" key="11">
    <source>
        <dbReference type="ARBA" id="ARBA00022989"/>
    </source>
</evidence>
<feature type="domain" description="PAC" evidence="18">
    <location>
        <begin position="401"/>
        <end position="453"/>
    </location>
</feature>
<dbReference type="Proteomes" id="UP000182961">
    <property type="component" value="Unassembled WGS sequence"/>
</dbReference>
<evidence type="ECO:0000256" key="1">
    <source>
        <dbReference type="ARBA" id="ARBA00000085"/>
    </source>
</evidence>
<dbReference type="PROSITE" id="PS50113">
    <property type="entry name" value="PAC"/>
    <property type="match status" value="1"/>
</dbReference>
<name>A0A1I4YS20_9FLAO</name>
<dbReference type="CDD" id="cd16922">
    <property type="entry name" value="HATPase_EvgS-ArcB-TorS-like"/>
    <property type="match status" value="1"/>
</dbReference>
<keyword evidence="12 14" id="KW-0472">Membrane</keyword>
<keyword evidence="9" id="KW-0418">Kinase</keyword>
<dbReference type="InterPro" id="IPR003661">
    <property type="entry name" value="HisK_dim/P_dom"/>
</dbReference>
<dbReference type="FunFam" id="3.30.565.10:FF:000010">
    <property type="entry name" value="Sensor histidine kinase RcsC"/>
    <property type="match status" value="1"/>
</dbReference>
<keyword evidence="10" id="KW-0067">ATP-binding</keyword>
<dbReference type="PROSITE" id="PS50109">
    <property type="entry name" value="HIS_KIN"/>
    <property type="match status" value="1"/>
</dbReference>
<dbReference type="SMART" id="SM00065">
    <property type="entry name" value="GAF"/>
    <property type="match status" value="2"/>
</dbReference>
<dbReference type="NCBIfam" id="TIGR00229">
    <property type="entry name" value="sensory_box"/>
    <property type="match status" value="3"/>
</dbReference>
<dbReference type="FunFam" id="1.10.287.130:FF:000003">
    <property type="entry name" value="Histidine kinase"/>
    <property type="match status" value="1"/>
</dbReference>
<dbReference type="InterPro" id="IPR004358">
    <property type="entry name" value="Sig_transdc_His_kin-like_C"/>
</dbReference>
<dbReference type="Gene3D" id="3.30.450.40">
    <property type="match status" value="2"/>
</dbReference>
<dbReference type="CDD" id="cd00082">
    <property type="entry name" value="HisKA"/>
    <property type="match status" value="1"/>
</dbReference>
<keyword evidence="11 14" id="KW-1133">Transmembrane helix</keyword>
<dbReference type="EMBL" id="FOUT01000012">
    <property type="protein sequence ID" value="SFN40806.1"/>
    <property type="molecule type" value="Genomic_DNA"/>
</dbReference>
<feature type="modified residue" description="4-aspartylphosphate" evidence="13">
    <location>
        <position position="1255"/>
    </location>
</feature>
<evidence type="ECO:0000313" key="20">
    <source>
        <dbReference type="Proteomes" id="UP000182961"/>
    </source>
</evidence>
<feature type="transmembrane region" description="Helical" evidence="14">
    <location>
        <begin position="66"/>
        <end position="87"/>
    </location>
</feature>
<evidence type="ECO:0000256" key="7">
    <source>
        <dbReference type="ARBA" id="ARBA00022692"/>
    </source>
</evidence>
<evidence type="ECO:0000256" key="10">
    <source>
        <dbReference type="ARBA" id="ARBA00022840"/>
    </source>
</evidence>
<evidence type="ECO:0000259" key="16">
    <source>
        <dbReference type="PROSITE" id="PS50110"/>
    </source>
</evidence>
<dbReference type="Pfam" id="PF08447">
    <property type="entry name" value="PAS_3"/>
    <property type="match status" value="1"/>
</dbReference>
<dbReference type="SMART" id="SM00086">
    <property type="entry name" value="PAC"/>
    <property type="match status" value="3"/>
</dbReference>
<dbReference type="CDD" id="cd17546">
    <property type="entry name" value="REC_hyHK_CKI1_RcsC-like"/>
    <property type="match status" value="1"/>
</dbReference>
<dbReference type="InterPro" id="IPR029016">
    <property type="entry name" value="GAF-like_dom_sf"/>
</dbReference>
<dbReference type="Gene3D" id="3.30.565.10">
    <property type="entry name" value="Histidine kinase-like ATPase, C-terminal domain"/>
    <property type="match status" value="1"/>
</dbReference>
<evidence type="ECO:0000313" key="19">
    <source>
        <dbReference type="EMBL" id="SFN40806.1"/>
    </source>
</evidence>
<feature type="transmembrane region" description="Helical" evidence="14">
    <location>
        <begin position="146"/>
        <end position="163"/>
    </location>
</feature>
<dbReference type="eggNOG" id="COG2202">
    <property type="taxonomic scope" value="Bacteria"/>
</dbReference>
<feature type="domain" description="PAS" evidence="17">
    <location>
        <begin position="331"/>
        <end position="389"/>
    </location>
</feature>
<dbReference type="SUPFAM" id="SSF55785">
    <property type="entry name" value="PYP-like sensor domain (PAS domain)"/>
    <property type="match status" value="3"/>
</dbReference>
<accession>A0A1I4YS20</accession>
<sequence length="1326" mass="153704">MLTQGSFFLWSIEFKNILASENQQLIQLTVFFILIALSFPIYSTFKKLKTDAIHQGEVTSQKEFHFYILLFGALIILLELLFDIFKIRPKSLLVQNTLVAFVMLLTYFFCTKLSFVKNNMKKVFSFTFIFYFGVVLINVFSHDNDFIPKVAFSILLFLSFDVLKNTKLYWYFIGSVLLLISLLTLLYWIPSHLGAYLLSCTFIITIINYFRKKIDKSQTKENNFIKEIVNNGNSLTVACNYHGEIIYCSDTIASILGYSPKEVMGFEFWKLTEDPEFVGLTYHNEFLDGQIYTRKLKCKDGSYKYIQWTDKKINNNIIIGIGQDITEQKRLHDQYKNIILNANDLIFEVDIHGTFTFINDFSIKTLQYEENILLGKNYISIIREDYHEEIMNLFVKKKKISVIEFPIKTKFNDSIWISLKIIIQKDDNEKIIGYSGIGRDITNIKLNELKNTERQQKITLYNETIKNLFTVNFRDFDKIENAIQHILATAATISQCDRVSYWKYREKTIVCESIFFLNTKTFGKKIILKKVNYPIHIKKIKQGLQLYKNDTNQKTDNLEFYDSYYLTNAIKSIIDTPIFLNGELLGVLSFETTAEKRNWDQEDLTFSRTIADILSIAIATHKQFEAEKKLQKKSDLLAEMSLCTEKFLLSKSLDEMFTDTFEIMGNATQVDHLFYYKKEMDTQLFSQKFKWARKGIPLQITKTKQLTEENLIEIIVKAKKKKTFKSTISKLKDSFFKKLLIANEIKSILIVPLLFKDNFIGFIGMDDCSMERNWTKEEIFILKTLASNISYALERDRNEKLILKSEEKFKLIANNIPGAVYLSKYDELATKVYMNDTIEKITGYSKSDFLEQKISLITLLHPEDKQLILEHKNKNFNNGKPYHDRYRIQTKKGNYVWIEEFSDAIRKDNKIEYIGGILFDISEKIENEVIIKEKQLAEAANKAKSDFLANMSHEIRTPLNGIIGFSDLLIKTHLNRTQEKYMTTINQSALSLLDIINDILDFSKIEAGKLELFIEKQELTEILNQTIDLIFFESNQKKLELYLKIAPEVPKFVWIDSVRLKQILINLLGNAVKFTEKGSITLSVSVQKEINTTNHTLRFSIIDTGIGILEKNKKKIFSAFSQEDNSTSKKFGGTGLGLTISNQLLGLMNSKLNVESKINVGSTFYFDIDLETSNEIEIAEPKTDSKISNFSGAISKKHAIPNLKIMIVEDNKINMLLLKTILKNLFVEVEIIECLHGKQAIEQLENKQPNLIFMDIQMPIMNGYDTTKAIRKILNEKYLPIIAITAGTEKEERRKCLKVGMDDYIPKPIIKGVIEEVVLKWLNKNN</sequence>
<evidence type="ECO:0000256" key="6">
    <source>
        <dbReference type="ARBA" id="ARBA00022679"/>
    </source>
</evidence>
<feature type="domain" description="PAS" evidence="17">
    <location>
        <begin position="805"/>
        <end position="879"/>
    </location>
</feature>
<dbReference type="SUPFAM" id="SSF55874">
    <property type="entry name" value="ATPase domain of HSP90 chaperone/DNA topoisomerase II/histidine kinase"/>
    <property type="match status" value="1"/>
</dbReference>
<dbReference type="Gene3D" id="3.30.450.20">
    <property type="entry name" value="PAS domain"/>
    <property type="match status" value="3"/>
</dbReference>
<reference evidence="20" key="1">
    <citation type="submission" date="2016-10" db="EMBL/GenBank/DDBJ databases">
        <authorList>
            <person name="Varghese N."/>
            <person name="Submissions S."/>
        </authorList>
    </citation>
    <scope>NUCLEOTIDE SEQUENCE [LARGE SCALE GENOMIC DNA]</scope>
    <source>
        <strain evidence="20">DSM 4002</strain>
    </source>
</reference>
<feature type="domain" description="Response regulatory" evidence="16">
    <location>
        <begin position="1204"/>
        <end position="1322"/>
    </location>
</feature>
<dbReference type="Pfam" id="PF00072">
    <property type="entry name" value="Response_reg"/>
    <property type="match status" value="1"/>
</dbReference>
<evidence type="ECO:0000256" key="12">
    <source>
        <dbReference type="ARBA" id="ARBA00023136"/>
    </source>
</evidence>
<dbReference type="SMART" id="SM00388">
    <property type="entry name" value="HisKA"/>
    <property type="match status" value="1"/>
</dbReference>
<dbReference type="PROSITE" id="PS50112">
    <property type="entry name" value="PAS"/>
    <property type="match status" value="3"/>
</dbReference>
<dbReference type="EC" id="2.7.13.3" evidence="3"/>
<keyword evidence="4" id="KW-1003">Cell membrane</keyword>
<dbReference type="GO" id="GO:0009927">
    <property type="term" value="F:histidine phosphotransfer kinase activity"/>
    <property type="evidence" value="ECO:0007669"/>
    <property type="project" value="TreeGrafter"/>
</dbReference>
<dbReference type="SMART" id="SM00387">
    <property type="entry name" value="HATPase_c"/>
    <property type="match status" value="1"/>
</dbReference>
<dbReference type="InterPro" id="IPR000700">
    <property type="entry name" value="PAS-assoc_C"/>
</dbReference>
<dbReference type="Pfam" id="PF01590">
    <property type="entry name" value="GAF"/>
    <property type="match status" value="1"/>
</dbReference>
<dbReference type="PRINTS" id="PR00344">
    <property type="entry name" value="BCTRLSENSOR"/>
</dbReference>
<comment type="subcellular location">
    <subcellularLocation>
        <location evidence="2">Cell membrane</location>
        <topology evidence="2">Multi-pass membrane protein</topology>
    </subcellularLocation>
</comment>
<dbReference type="InterPro" id="IPR001610">
    <property type="entry name" value="PAC"/>
</dbReference>
<dbReference type="Pfam" id="PF13426">
    <property type="entry name" value="PAS_9"/>
    <property type="match status" value="2"/>
</dbReference>
<dbReference type="GO" id="GO:0005524">
    <property type="term" value="F:ATP binding"/>
    <property type="evidence" value="ECO:0007669"/>
    <property type="project" value="UniProtKB-KW"/>
</dbReference>
<evidence type="ECO:0000256" key="13">
    <source>
        <dbReference type="PROSITE-ProRule" id="PRU00169"/>
    </source>
</evidence>
<dbReference type="InterPro" id="IPR001789">
    <property type="entry name" value="Sig_transdc_resp-reg_receiver"/>
</dbReference>
<feature type="transmembrane region" description="Helical" evidence="14">
    <location>
        <begin position="93"/>
        <end position="111"/>
    </location>
</feature>
<dbReference type="PROSITE" id="PS50110">
    <property type="entry name" value="RESPONSE_REGULATORY"/>
    <property type="match status" value="1"/>
</dbReference>
<feature type="transmembrane region" description="Helical" evidence="14">
    <location>
        <begin position="123"/>
        <end position="140"/>
    </location>
</feature>
<evidence type="ECO:0000259" key="18">
    <source>
        <dbReference type="PROSITE" id="PS50113"/>
    </source>
</evidence>
<keyword evidence="5 13" id="KW-0597">Phosphoprotein</keyword>
<dbReference type="InterPro" id="IPR013655">
    <property type="entry name" value="PAS_fold_3"/>
</dbReference>
<dbReference type="eggNOG" id="COG2203">
    <property type="taxonomic scope" value="Bacteria"/>
</dbReference>
<feature type="transmembrane region" description="Helical" evidence="14">
    <location>
        <begin position="25"/>
        <end position="45"/>
    </location>
</feature>